<name>A0A7S3EE77_9RHOD</name>
<dbReference type="PANTHER" id="PTHR45829">
    <property type="entry name" value="MITOCHONDRIAL CARRIER PROTEIN RIM2"/>
    <property type="match status" value="1"/>
</dbReference>
<evidence type="ECO:0000313" key="12">
    <source>
        <dbReference type="EMBL" id="CAE0045368.1"/>
    </source>
</evidence>
<evidence type="ECO:0000256" key="5">
    <source>
        <dbReference type="ARBA" id="ARBA00022792"/>
    </source>
</evidence>
<evidence type="ECO:0008006" key="13">
    <source>
        <dbReference type="Google" id="ProtNLM"/>
    </source>
</evidence>
<proteinExistence type="inferred from homology"/>
<evidence type="ECO:0000313" key="11">
    <source>
        <dbReference type="EMBL" id="CAE0045367.1"/>
    </source>
</evidence>
<dbReference type="PROSITE" id="PS50920">
    <property type="entry name" value="SOLCAR"/>
    <property type="match status" value="3"/>
</dbReference>
<evidence type="ECO:0000256" key="9">
    <source>
        <dbReference type="PROSITE-ProRule" id="PRU00282"/>
    </source>
</evidence>
<dbReference type="SUPFAM" id="SSF103506">
    <property type="entry name" value="Mitochondrial carrier"/>
    <property type="match status" value="1"/>
</dbReference>
<evidence type="ECO:0000256" key="1">
    <source>
        <dbReference type="ARBA" id="ARBA00004448"/>
    </source>
</evidence>
<keyword evidence="2 10" id="KW-0813">Transport</keyword>
<comment type="subcellular location">
    <subcellularLocation>
        <location evidence="1">Mitochondrion inner membrane</location>
        <topology evidence="1">Multi-pass membrane protein</topology>
    </subcellularLocation>
</comment>
<keyword evidence="5" id="KW-0999">Mitochondrion inner membrane</keyword>
<dbReference type="AlphaFoldDB" id="A0A7S3EE77"/>
<sequence>MATATTQKEKPKPKQAYSFIAGGLAGSFAATITCPLEVLKTKLQSTMTHNVVVASTEAGKDATKRSVWDSYKVLVVAKQIAVQEGPVGFFRGLLPTVLGIFPTRATYFWAYSTVKSKMEPVLGNSPGTHIISAASAGIGSAVATNPIWMIKTRYQLAAGTPNPYRSYSEVISIIWNNEGVGGFYKGLSASIWGVSETIIQFLIYERVKAEMLERARAIDPEAELKGMQVFSAAAGAKMTASLMTYPHEVVRTRLREKVPEGMQPKYIGMAQSLRVIFMEEGIRGLYSGIEAHMLRTVPNAAFMFLAYESVVKFLTKAEERIKLRKEEQRIKGNLY</sequence>
<keyword evidence="4" id="KW-0677">Repeat</keyword>
<dbReference type="Pfam" id="PF00153">
    <property type="entry name" value="Mito_carr"/>
    <property type="match status" value="3"/>
</dbReference>
<evidence type="ECO:0000256" key="3">
    <source>
        <dbReference type="ARBA" id="ARBA00022692"/>
    </source>
</evidence>
<evidence type="ECO:0000256" key="2">
    <source>
        <dbReference type="ARBA" id="ARBA00022448"/>
    </source>
</evidence>
<protein>
    <recommendedName>
        <fullName evidence="13">Mitochondrial carrier protein</fullName>
    </recommendedName>
</protein>
<evidence type="ECO:0000256" key="7">
    <source>
        <dbReference type="ARBA" id="ARBA00023128"/>
    </source>
</evidence>
<dbReference type="GO" id="GO:0015218">
    <property type="term" value="F:pyrimidine nucleotide transmembrane transporter activity"/>
    <property type="evidence" value="ECO:0007669"/>
    <property type="project" value="InterPro"/>
</dbReference>
<feature type="repeat" description="Solcar" evidence="9">
    <location>
        <begin position="124"/>
        <end position="210"/>
    </location>
</feature>
<dbReference type="InterPro" id="IPR018108">
    <property type="entry name" value="MCP_transmembrane"/>
</dbReference>
<gene>
    <name evidence="11" type="ORF">RMAR00112_LOCUS13342</name>
    <name evidence="12" type="ORF">RMAR00112_LOCUS13343</name>
</gene>
<dbReference type="PANTHER" id="PTHR45829:SF4">
    <property type="entry name" value="MITOCHONDRIAL CARRIER PROTEIN RIM2"/>
    <property type="match status" value="1"/>
</dbReference>
<accession>A0A7S3EE77</accession>
<keyword evidence="3 9" id="KW-0812">Transmembrane</keyword>
<reference evidence="12" key="1">
    <citation type="submission" date="2021-01" db="EMBL/GenBank/DDBJ databases">
        <authorList>
            <person name="Corre E."/>
            <person name="Pelletier E."/>
            <person name="Niang G."/>
            <person name="Scheremetjew M."/>
            <person name="Finn R."/>
            <person name="Kale V."/>
            <person name="Holt S."/>
            <person name="Cochrane G."/>
            <person name="Meng A."/>
            <person name="Brown T."/>
            <person name="Cohen L."/>
        </authorList>
    </citation>
    <scope>NUCLEOTIDE SEQUENCE</scope>
    <source>
        <strain evidence="12">CCMP 769</strain>
    </source>
</reference>
<evidence type="ECO:0000256" key="10">
    <source>
        <dbReference type="RuleBase" id="RU000488"/>
    </source>
</evidence>
<dbReference type="InterPro" id="IPR002067">
    <property type="entry name" value="MCP"/>
</dbReference>
<dbReference type="EMBL" id="HBHW01017187">
    <property type="protein sequence ID" value="CAE0045368.1"/>
    <property type="molecule type" value="Transcribed_RNA"/>
</dbReference>
<dbReference type="InterPro" id="IPR049562">
    <property type="entry name" value="SLC25A33/36-like"/>
</dbReference>
<dbReference type="EMBL" id="HBHW01017186">
    <property type="protein sequence ID" value="CAE0045367.1"/>
    <property type="molecule type" value="Transcribed_RNA"/>
</dbReference>
<dbReference type="InterPro" id="IPR023395">
    <property type="entry name" value="MCP_dom_sf"/>
</dbReference>
<evidence type="ECO:0000256" key="4">
    <source>
        <dbReference type="ARBA" id="ARBA00022737"/>
    </source>
</evidence>
<keyword evidence="8 9" id="KW-0472">Membrane</keyword>
<evidence type="ECO:0000256" key="8">
    <source>
        <dbReference type="ARBA" id="ARBA00023136"/>
    </source>
</evidence>
<evidence type="ECO:0000256" key="6">
    <source>
        <dbReference type="ARBA" id="ARBA00022989"/>
    </source>
</evidence>
<dbReference type="GO" id="GO:0005743">
    <property type="term" value="C:mitochondrial inner membrane"/>
    <property type="evidence" value="ECO:0007669"/>
    <property type="project" value="UniProtKB-SubCell"/>
</dbReference>
<comment type="similarity">
    <text evidence="10">Belongs to the mitochondrial carrier (TC 2.A.29) family.</text>
</comment>
<feature type="repeat" description="Solcar" evidence="9">
    <location>
        <begin position="13"/>
        <end position="117"/>
    </location>
</feature>
<feature type="repeat" description="Solcar" evidence="9">
    <location>
        <begin position="224"/>
        <end position="313"/>
    </location>
</feature>
<keyword evidence="7" id="KW-0496">Mitochondrion</keyword>
<dbReference type="GO" id="GO:1990519">
    <property type="term" value="P:pyrimidine nucleotide import into mitochondrion"/>
    <property type="evidence" value="ECO:0007669"/>
    <property type="project" value="TreeGrafter"/>
</dbReference>
<dbReference type="PRINTS" id="PR00926">
    <property type="entry name" value="MITOCARRIER"/>
</dbReference>
<dbReference type="Gene3D" id="1.50.40.10">
    <property type="entry name" value="Mitochondrial carrier domain"/>
    <property type="match status" value="2"/>
</dbReference>
<keyword evidence="6" id="KW-1133">Transmembrane helix</keyword>
<organism evidence="12">
    <name type="scientific">Rhodosorus marinus</name>
    <dbReference type="NCBI Taxonomy" id="101924"/>
    <lineage>
        <taxon>Eukaryota</taxon>
        <taxon>Rhodophyta</taxon>
        <taxon>Stylonematophyceae</taxon>
        <taxon>Stylonematales</taxon>
        <taxon>Stylonemataceae</taxon>
        <taxon>Rhodosorus</taxon>
    </lineage>
</organism>